<gene>
    <name evidence="3" type="ORF">ACFFQA_07380</name>
</gene>
<dbReference type="Proteomes" id="UP001589693">
    <property type="component" value="Unassembled WGS sequence"/>
</dbReference>
<dbReference type="PANTHER" id="PTHR37981">
    <property type="entry name" value="LIPASE 2"/>
    <property type="match status" value="1"/>
</dbReference>
<dbReference type="CDD" id="cd01823">
    <property type="entry name" value="SEST_like"/>
    <property type="match status" value="1"/>
</dbReference>
<proteinExistence type="predicted"/>
<dbReference type="SUPFAM" id="SSF52266">
    <property type="entry name" value="SGNH hydrolase"/>
    <property type="match status" value="1"/>
</dbReference>
<dbReference type="InterPro" id="IPR036514">
    <property type="entry name" value="SGNH_hydro_sf"/>
</dbReference>
<sequence length="265" mass="26854">MSSSRLAALVVASLVPVLLTATPALAGGAVTSHYVAMGDSYASGQGTGRYDRGSGDCARGPRAYPALLATATEAESFTSVACSGATTADVLGKQIAALTPATTLVTVSIGGNDIGAPAAMRECTIGSESGCDRILANAKNVIARSLSGKLDTTYSAIRKAAPAAKVVVVGYPRIFEPGSYACDVLTRPRRAEVVSITDSLAAVISARAAAAGFSFLDGRAAFAGHELCSPRPWINEPGLPADDSYHPNKAGHANGYLPALTALLG</sequence>
<comment type="caution">
    <text evidence="3">The sequence shown here is derived from an EMBL/GenBank/DDBJ whole genome shotgun (WGS) entry which is preliminary data.</text>
</comment>
<protein>
    <submittedName>
        <fullName evidence="3">SGNH/GDSL hydrolase family protein</fullName>
        <ecNumber evidence="3">3.1.-.-</ecNumber>
    </submittedName>
</protein>
<keyword evidence="4" id="KW-1185">Reference proteome</keyword>
<feature type="domain" description="SGNH hydrolase-type esterase" evidence="2">
    <location>
        <begin position="36"/>
        <end position="253"/>
    </location>
</feature>
<dbReference type="RefSeq" id="WP_377850912.1">
    <property type="nucleotide sequence ID" value="NZ_JBHLZU010000006.1"/>
</dbReference>
<dbReference type="InterPro" id="IPR037460">
    <property type="entry name" value="SEST-like"/>
</dbReference>
<feature type="signal peptide" evidence="1">
    <location>
        <begin position="1"/>
        <end position="26"/>
    </location>
</feature>
<dbReference type="InterPro" id="IPR013830">
    <property type="entry name" value="SGNH_hydro"/>
</dbReference>
<organism evidence="3 4">
    <name type="scientific">Allokutzneria oryzae</name>
    <dbReference type="NCBI Taxonomy" id="1378989"/>
    <lineage>
        <taxon>Bacteria</taxon>
        <taxon>Bacillati</taxon>
        <taxon>Actinomycetota</taxon>
        <taxon>Actinomycetes</taxon>
        <taxon>Pseudonocardiales</taxon>
        <taxon>Pseudonocardiaceae</taxon>
        <taxon>Allokutzneria</taxon>
    </lineage>
</organism>
<dbReference type="EMBL" id="JBHLZU010000006">
    <property type="protein sequence ID" value="MFB9903755.1"/>
    <property type="molecule type" value="Genomic_DNA"/>
</dbReference>
<evidence type="ECO:0000256" key="1">
    <source>
        <dbReference type="SAM" id="SignalP"/>
    </source>
</evidence>
<keyword evidence="3" id="KW-0378">Hydrolase</keyword>
<accession>A0ABV5ZSA8</accession>
<evidence type="ECO:0000313" key="4">
    <source>
        <dbReference type="Proteomes" id="UP001589693"/>
    </source>
</evidence>
<keyword evidence="1" id="KW-0732">Signal</keyword>
<reference evidence="3 4" key="1">
    <citation type="submission" date="2024-09" db="EMBL/GenBank/DDBJ databases">
        <authorList>
            <person name="Sun Q."/>
            <person name="Mori K."/>
        </authorList>
    </citation>
    <scope>NUCLEOTIDE SEQUENCE [LARGE SCALE GENOMIC DNA]</scope>
    <source>
        <strain evidence="3 4">TBRC 7907</strain>
    </source>
</reference>
<evidence type="ECO:0000313" key="3">
    <source>
        <dbReference type="EMBL" id="MFB9903755.1"/>
    </source>
</evidence>
<dbReference type="PANTHER" id="PTHR37981:SF1">
    <property type="entry name" value="SGNH HYDROLASE-TYPE ESTERASE DOMAIN-CONTAINING PROTEIN"/>
    <property type="match status" value="1"/>
</dbReference>
<dbReference type="Gene3D" id="3.40.50.1110">
    <property type="entry name" value="SGNH hydrolase"/>
    <property type="match status" value="1"/>
</dbReference>
<dbReference type="EC" id="3.1.-.-" evidence="3"/>
<dbReference type="GO" id="GO:0016787">
    <property type="term" value="F:hydrolase activity"/>
    <property type="evidence" value="ECO:0007669"/>
    <property type="project" value="UniProtKB-KW"/>
</dbReference>
<name>A0ABV5ZSA8_9PSEU</name>
<feature type="chain" id="PRO_5046790671" evidence="1">
    <location>
        <begin position="27"/>
        <end position="265"/>
    </location>
</feature>
<dbReference type="Pfam" id="PF13472">
    <property type="entry name" value="Lipase_GDSL_2"/>
    <property type="match status" value="1"/>
</dbReference>
<evidence type="ECO:0000259" key="2">
    <source>
        <dbReference type="Pfam" id="PF13472"/>
    </source>
</evidence>